<evidence type="ECO:0000256" key="4">
    <source>
        <dbReference type="ARBA" id="ARBA00009461"/>
    </source>
</evidence>
<dbReference type="SMART" id="SM01312">
    <property type="entry name" value="RTC4"/>
    <property type="match status" value="1"/>
</dbReference>
<feature type="compositionally biased region" description="Basic residues" evidence="8">
    <location>
        <begin position="72"/>
        <end position="81"/>
    </location>
</feature>
<evidence type="ECO:0000313" key="10">
    <source>
        <dbReference type="EMBL" id="CCD25725.1"/>
    </source>
</evidence>
<sequence length="445" mass="51309">MVKENARKSKIYTTNIDDIYKTRRKNDGKLNTGGDKPNDKKVHHVPIFDRRSGGYKTERLKDLNSKESIQKGHNKKRRKLTKIPDDFGCDTAFSSQEVNDDDEANDCSNVDNERGKDSQKMNDLQLSDISSVESSDDDDDNDDAGKEKREMKGKDTSHSGSETGSNSDDDPTDAELSSIKRSPIKTSIGNQEREDTIKQLEINQTTGTLLEEADELDTIMSKVIENRKTNKEDRRSILAMTSKEEQLEKYNLRKRYVDKYDIPPILYCEELIEGIQPYLSVVDEVLKGKLASIYYFEAREAFEHSSKPYLSIEEFRRLDLNKFLAGFYGFKRQFKVGEEILNVYKKSLERNKSATLRWWGIEDFSKYVLAPEVLASFQMSRMQAIKKNDSVERQEVYDLFDDTVEYGISVSDTDPLEKWEVSVEESRLIELGLDPKIYGSDYWHA</sequence>
<organism evidence="10 11">
    <name type="scientific">Naumovozyma dairenensis (strain ATCC 10597 / BCRC 20456 / CBS 421 / NBRC 0211 / NRRL Y-12639)</name>
    <name type="common">Saccharomyces dairenensis</name>
    <dbReference type="NCBI Taxonomy" id="1071378"/>
    <lineage>
        <taxon>Eukaryota</taxon>
        <taxon>Fungi</taxon>
        <taxon>Dikarya</taxon>
        <taxon>Ascomycota</taxon>
        <taxon>Saccharomycotina</taxon>
        <taxon>Saccharomycetes</taxon>
        <taxon>Saccharomycetales</taxon>
        <taxon>Saccharomycetaceae</taxon>
        <taxon>Naumovozyma</taxon>
    </lineage>
</organism>
<comment type="function">
    <text evidence="1">May be involved in a process influencing telomere capping.</text>
</comment>
<keyword evidence="7" id="KW-0539">Nucleus</keyword>
<dbReference type="PANTHER" id="PTHR41391">
    <property type="entry name" value="RESTRICTION OF TELOMERE CAPPING PROTEIN 4"/>
    <property type="match status" value="1"/>
</dbReference>
<name>G0WD64_NAUDC</name>
<dbReference type="OrthoDB" id="128308at2759"/>
<dbReference type="STRING" id="1071378.G0WD64"/>
<feature type="compositionally biased region" description="Basic and acidic residues" evidence="8">
    <location>
        <begin position="36"/>
        <end position="70"/>
    </location>
</feature>
<evidence type="ECO:0000256" key="1">
    <source>
        <dbReference type="ARBA" id="ARBA00002738"/>
    </source>
</evidence>
<dbReference type="RefSeq" id="XP_003670968.1">
    <property type="nucleotide sequence ID" value="XM_003670920.1"/>
</dbReference>
<reference evidence="10 11" key="1">
    <citation type="journal article" date="2011" name="Proc. Natl. Acad. Sci. U.S.A.">
        <title>Evolutionary erosion of yeast sex chromosomes by mating-type switching accidents.</title>
        <authorList>
            <person name="Gordon J.L."/>
            <person name="Armisen D."/>
            <person name="Proux-Wera E."/>
            <person name="Oheigeartaigh S.S."/>
            <person name="Byrne K.P."/>
            <person name="Wolfe K.H."/>
        </authorList>
    </citation>
    <scope>NUCLEOTIDE SEQUENCE [LARGE SCALE GENOMIC DNA]</scope>
    <source>
        <strain evidence="11">ATCC 10597 / BCRC 20456 / CBS 421 / NBRC 0211 / NRRL Y-12639</strain>
    </source>
</reference>
<dbReference type="KEGG" id="ndi:NDAI_0F04070"/>
<dbReference type="AlphaFoldDB" id="G0WD64"/>
<evidence type="ECO:0000256" key="8">
    <source>
        <dbReference type="SAM" id="MobiDB-lite"/>
    </source>
</evidence>
<dbReference type="EMBL" id="HE580272">
    <property type="protein sequence ID" value="CCD25725.1"/>
    <property type="molecule type" value="Genomic_DNA"/>
</dbReference>
<dbReference type="HOGENOM" id="CLU_049922_1_0_1"/>
<dbReference type="GO" id="GO:0005634">
    <property type="term" value="C:nucleus"/>
    <property type="evidence" value="ECO:0007669"/>
    <property type="project" value="UniProtKB-SubCell"/>
</dbReference>
<protein>
    <recommendedName>
        <fullName evidence="5">Restriction of telomere capping protein 4</fullName>
    </recommendedName>
</protein>
<dbReference type="Pfam" id="PF14474">
    <property type="entry name" value="RTC4"/>
    <property type="match status" value="1"/>
</dbReference>
<dbReference type="GeneID" id="11497063"/>
<dbReference type="InterPro" id="IPR028094">
    <property type="entry name" value="RTC4_C"/>
</dbReference>
<comment type="similarity">
    <text evidence="4">Belongs to the RTC4 family.</text>
</comment>
<feature type="compositionally biased region" description="Basic and acidic residues" evidence="8">
    <location>
        <begin position="143"/>
        <end position="157"/>
    </location>
</feature>
<evidence type="ECO:0000313" key="11">
    <source>
        <dbReference type="Proteomes" id="UP000000689"/>
    </source>
</evidence>
<dbReference type="GO" id="GO:0005737">
    <property type="term" value="C:cytoplasm"/>
    <property type="evidence" value="ECO:0007669"/>
    <property type="project" value="UniProtKB-SubCell"/>
</dbReference>
<dbReference type="Proteomes" id="UP000000689">
    <property type="component" value="Chromosome 6"/>
</dbReference>
<keyword evidence="11" id="KW-1185">Reference proteome</keyword>
<evidence type="ECO:0000259" key="9">
    <source>
        <dbReference type="SMART" id="SM01312"/>
    </source>
</evidence>
<dbReference type="eggNOG" id="ENOG502S1RG">
    <property type="taxonomic scope" value="Eukaryota"/>
</dbReference>
<evidence type="ECO:0000256" key="6">
    <source>
        <dbReference type="ARBA" id="ARBA00022490"/>
    </source>
</evidence>
<evidence type="ECO:0000256" key="7">
    <source>
        <dbReference type="ARBA" id="ARBA00023242"/>
    </source>
</evidence>
<comment type="subcellular location">
    <subcellularLocation>
        <location evidence="3">Cytoplasm</location>
    </subcellularLocation>
    <subcellularLocation>
        <location evidence="2">Nucleus</location>
    </subcellularLocation>
</comment>
<accession>G0WD64</accession>
<evidence type="ECO:0000256" key="5">
    <source>
        <dbReference type="ARBA" id="ARBA00015162"/>
    </source>
</evidence>
<dbReference type="InterPro" id="IPR039024">
    <property type="entry name" value="RTC4"/>
</dbReference>
<feature type="region of interest" description="Disordered" evidence="8">
    <location>
        <begin position="22"/>
        <end position="195"/>
    </location>
</feature>
<evidence type="ECO:0000256" key="2">
    <source>
        <dbReference type="ARBA" id="ARBA00004123"/>
    </source>
</evidence>
<feature type="domain" description="Restriction of telomere capping protein 4 C-terminal" evidence="9">
    <location>
        <begin position="285"/>
        <end position="413"/>
    </location>
</feature>
<proteinExistence type="inferred from homology"/>
<dbReference type="PANTHER" id="PTHR41391:SF1">
    <property type="entry name" value="RESTRICTION OF TELOMERE CAPPING PROTEIN 4"/>
    <property type="match status" value="1"/>
</dbReference>
<evidence type="ECO:0000256" key="3">
    <source>
        <dbReference type="ARBA" id="ARBA00004496"/>
    </source>
</evidence>
<keyword evidence="6" id="KW-0963">Cytoplasm</keyword>
<gene>
    <name evidence="10" type="primary">NDAI0F04070</name>
    <name evidence="10" type="ordered locus">NDAI_0F04070</name>
</gene>
<feature type="compositionally biased region" description="Basic and acidic residues" evidence="8">
    <location>
        <begin position="111"/>
        <end position="120"/>
    </location>
</feature>